<dbReference type="InterPro" id="IPR000525">
    <property type="entry name" value="Initiator_Rep_WH1"/>
</dbReference>
<dbReference type="GO" id="GO:0006270">
    <property type="term" value="P:DNA replication initiation"/>
    <property type="evidence" value="ECO:0007669"/>
    <property type="project" value="InterPro"/>
</dbReference>
<dbReference type="Proteomes" id="UP000183046">
    <property type="component" value="Unassembled WGS sequence"/>
</dbReference>
<organism evidence="3 4">
    <name type="scientific">Pseudomonas oryzihabitans</name>
    <dbReference type="NCBI Taxonomy" id="47885"/>
    <lineage>
        <taxon>Bacteria</taxon>
        <taxon>Pseudomonadati</taxon>
        <taxon>Pseudomonadota</taxon>
        <taxon>Gammaproteobacteria</taxon>
        <taxon>Pseudomonadales</taxon>
        <taxon>Pseudomonadaceae</taxon>
        <taxon>Pseudomonas</taxon>
    </lineage>
</organism>
<comment type="similarity">
    <text evidence="1">Belongs to the initiator RepB protein family.</text>
</comment>
<name>A0A1G5PDI7_9PSED</name>
<dbReference type="Pfam" id="PF01051">
    <property type="entry name" value="Rep3_N"/>
    <property type="match status" value="1"/>
</dbReference>
<sequence>MNAPMIYKSNALIEASYELTVLEQRIILTAITKVRRDEPVTDDVMYSVSAQELAGESGVSLTSMYSRMKQAAFNLKKRDVWLTHLPNGAGPIPKKRRQTGWVQTVDYIDGEGRVELRFSKDILPYLTQLTGYFTQYPYPDIAHLESQYAIRLYELLLTWGPKGVREVSLESLRDWFALGNAYPVLKDFKKWVLDVACEQVSQWSPYKVEYSQRRTGRSVSHIIFSYGPKTAKKRVKLEPKGKNIGSEQITQLELSNLAMPGESEAAALARLRVRPAR</sequence>
<reference evidence="4" key="1">
    <citation type="submission" date="2016-10" db="EMBL/GenBank/DDBJ databases">
        <authorList>
            <person name="de Groot N.N."/>
        </authorList>
    </citation>
    <scope>NUCLEOTIDE SEQUENCE [LARGE SCALE GENOMIC DNA]</scope>
    <source>
        <strain evidence="4">DSM 15758</strain>
    </source>
</reference>
<feature type="domain" description="Initiator Rep protein WH1" evidence="2">
    <location>
        <begin position="6"/>
        <end position="156"/>
    </location>
</feature>
<accession>A0A1G5PDI7</accession>
<dbReference type="OrthoDB" id="9122127at2"/>
<gene>
    <name evidence="3" type="ORF">SAMN05216279_11512</name>
</gene>
<proteinExistence type="inferred from homology"/>
<evidence type="ECO:0000313" key="3">
    <source>
        <dbReference type="EMBL" id="SCZ47615.1"/>
    </source>
</evidence>
<evidence type="ECO:0000259" key="2">
    <source>
        <dbReference type="Pfam" id="PF01051"/>
    </source>
</evidence>
<dbReference type="GO" id="GO:0003887">
    <property type="term" value="F:DNA-directed DNA polymerase activity"/>
    <property type="evidence" value="ECO:0007669"/>
    <property type="project" value="InterPro"/>
</dbReference>
<dbReference type="EMBL" id="FMWB01000015">
    <property type="protein sequence ID" value="SCZ47615.1"/>
    <property type="molecule type" value="Genomic_DNA"/>
</dbReference>
<evidence type="ECO:0000313" key="4">
    <source>
        <dbReference type="Proteomes" id="UP000183046"/>
    </source>
</evidence>
<dbReference type="SUPFAM" id="SSF46785">
    <property type="entry name" value="Winged helix' DNA-binding domain"/>
    <property type="match status" value="2"/>
</dbReference>
<comment type="caution">
    <text evidence="3">The sequence shown here is derived from an EMBL/GenBank/DDBJ whole genome shotgun (WGS) entry which is preliminary data.</text>
</comment>
<dbReference type="InterPro" id="IPR036390">
    <property type="entry name" value="WH_DNA-bd_sf"/>
</dbReference>
<protein>
    <submittedName>
        <fullName evidence="3">Initiator Replication protein</fullName>
    </submittedName>
</protein>
<dbReference type="AlphaFoldDB" id="A0A1G5PDI7"/>
<dbReference type="InterPro" id="IPR036388">
    <property type="entry name" value="WH-like_DNA-bd_sf"/>
</dbReference>
<evidence type="ECO:0000256" key="1">
    <source>
        <dbReference type="ARBA" id="ARBA00038283"/>
    </source>
</evidence>
<dbReference type="Gene3D" id="1.10.10.10">
    <property type="entry name" value="Winged helix-like DNA-binding domain superfamily/Winged helix DNA-binding domain"/>
    <property type="match status" value="2"/>
</dbReference>
<dbReference type="Pfam" id="PF21205">
    <property type="entry name" value="Rep3_C"/>
    <property type="match status" value="1"/>
</dbReference>